<feature type="compositionally biased region" description="Basic and acidic residues" evidence="4">
    <location>
        <begin position="96"/>
        <end position="109"/>
    </location>
</feature>
<dbReference type="GO" id="GO:0043565">
    <property type="term" value="F:sequence-specific DNA binding"/>
    <property type="evidence" value="ECO:0007669"/>
    <property type="project" value="InterPro"/>
</dbReference>
<dbReference type="InterPro" id="IPR018060">
    <property type="entry name" value="HTH_AraC"/>
</dbReference>
<name>A0A4R4ZF79_9PSEU</name>
<dbReference type="OrthoDB" id="2060755at2"/>
<feature type="compositionally biased region" description="Basic residues" evidence="4">
    <location>
        <begin position="15"/>
        <end position="25"/>
    </location>
</feature>
<feature type="compositionally biased region" description="Low complexity" evidence="4">
    <location>
        <begin position="1"/>
        <end position="14"/>
    </location>
</feature>
<protein>
    <submittedName>
        <fullName evidence="6">AraC family transcriptional regulator</fullName>
    </submittedName>
</protein>
<feature type="compositionally biased region" description="Low complexity" evidence="4">
    <location>
        <begin position="56"/>
        <end position="74"/>
    </location>
</feature>
<feature type="compositionally biased region" description="Low complexity" evidence="4">
    <location>
        <begin position="140"/>
        <end position="149"/>
    </location>
</feature>
<dbReference type="InterPro" id="IPR009057">
    <property type="entry name" value="Homeodomain-like_sf"/>
</dbReference>
<dbReference type="PANTHER" id="PTHR46796:SF2">
    <property type="entry name" value="TRANSCRIPTIONAL REGULATORY PROTEIN"/>
    <property type="match status" value="1"/>
</dbReference>
<evidence type="ECO:0000256" key="4">
    <source>
        <dbReference type="SAM" id="MobiDB-lite"/>
    </source>
</evidence>
<evidence type="ECO:0000256" key="3">
    <source>
        <dbReference type="ARBA" id="ARBA00023163"/>
    </source>
</evidence>
<dbReference type="PANTHER" id="PTHR46796">
    <property type="entry name" value="HTH-TYPE TRANSCRIPTIONAL ACTIVATOR RHAS-RELATED"/>
    <property type="match status" value="1"/>
</dbReference>
<feature type="compositionally biased region" description="Basic and acidic residues" evidence="4">
    <location>
        <begin position="120"/>
        <end position="130"/>
    </location>
</feature>
<dbReference type="Pfam" id="PF02311">
    <property type="entry name" value="AraC_binding"/>
    <property type="match status" value="1"/>
</dbReference>
<sequence length="417" mass="44583">MPQAARPARAAVLPRAHRLRRRERAGRRDQRRGVRLPAEAGARAGPGQRGARGRGRAVAAGPGHHRPGAGQAAQVHQPRTGRARGADRAGAQGAGADRRGADEPADRRAAVPGGEDGEELRDLGAGEARHGAPHPGRGLGRPTPGPELTAEGEHARLWAAPGGSQVELLAARFERFAFDRHSHEQLAVGVIEQGAEGLHMAGGKVVIPAGQLVVLNPGQVHTGFAADESGWRYRMFYFDTAMVAELAREHLGTGDVWFPDTAVRDAALFDRLRRVHREQEHADDPLTAESLLLGGLGAVLHRHARTGRAASPASAGRRGPALARQLLHDRWTEPVTVAELSAAAGMPRASLITAFRREYGLPPHAYLLRLRANRARRLLLAGQRPAEVAAATGFADQAHLTRVCKRYFGVTPGAIRP</sequence>
<feature type="region of interest" description="Disordered" evidence="4">
    <location>
        <begin position="1"/>
        <end position="149"/>
    </location>
</feature>
<dbReference type="InterPro" id="IPR050204">
    <property type="entry name" value="AraC_XylS_family_regulators"/>
</dbReference>
<dbReference type="EMBL" id="SMKW01000001">
    <property type="protein sequence ID" value="TDD56660.1"/>
    <property type="molecule type" value="Genomic_DNA"/>
</dbReference>
<feature type="compositionally biased region" description="Low complexity" evidence="4">
    <location>
        <begin position="35"/>
        <end position="46"/>
    </location>
</feature>
<reference evidence="6 7" key="1">
    <citation type="submission" date="2019-03" db="EMBL/GenBank/DDBJ databases">
        <title>Draft genome sequences of novel Actinobacteria.</title>
        <authorList>
            <person name="Sahin N."/>
            <person name="Ay H."/>
            <person name="Saygin H."/>
        </authorList>
    </citation>
    <scope>NUCLEOTIDE SEQUENCE [LARGE SCALE GENOMIC DNA]</scope>
    <source>
        <strain evidence="6 7">7K502</strain>
    </source>
</reference>
<dbReference type="Gene3D" id="1.10.10.60">
    <property type="entry name" value="Homeodomain-like"/>
    <property type="match status" value="1"/>
</dbReference>
<dbReference type="AlphaFoldDB" id="A0A4R4ZF79"/>
<keyword evidence="3" id="KW-0804">Transcription</keyword>
<keyword evidence="1" id="KW-0805">Transcription regulation</keyword>
<comment type="caution">
    <text evidence="6">The sequence shown here is derived from an EMBL/GenBank/DDBJ whole genome shotgun (WGS) entry which is preliminary data.</text>
</comment>
<keyword evidence="2" id="KW-0238">DNA-binding</keyword>
<evidence type="ECO:0000256" key="2">
    <source>
        <dbReference type="ARBA" id="ARBA00023125"/>
    </source>
</evidence>
<dbReference type="SMART" id="SM00342">
    <property type="entry name" value="HTH_ARAC"/>
    <property type="match status" value="1"/>
</dbReference>
<keyword evidence="7" id="KW-1185">Reference proteome</keyword>
<dbReference type="InterPro" id="IPR037923">
    <property type="entry name" value="HTH-like"/>
</dbReference>
<dbReference type="InterPro" id="IPR003313">
    <property type="entry name" value="AraC-bd"/>
</dbReference>
<dbReference type="SUPFAM" id="SSF51215">
    <property type="entry name" value="Regulatory protein AraC"/>
    <property type="match status" value="1"/>
</dbReference>
<dbReference type="Pfam" id="PF12833">
    <property type="entry name" value="HTH_18"/>
    <property type="match status" value="1"/>
</dbReference>
<evidence type="ECO:0000313" key="7">
    <source>
        <dbReference type="Proteomes" id="UP000294947"/>
    </source>
</evidence>
<dbReference type="Proteomes" id="UP000294947">
    <property type="component" value="Unassembled WGS sequence"/>
</dbReference>
<proteinExistence type="predicted"/>
<evidence type="ECO:0000313" key="6">
    <source>
        <dbReference type="EMBL" id="TDD56660.1"/>
    </source>
</evidence>
<organism evidence="6 7">
    <name type="scientific">Saccharopolyspora elongata</name>
    <dbReference type="NCBI Taxonomy" id="2530387"/>
    <lineage>
        <taxon>Bacteria</taxon>
        <taxon>Bacillati</taxon>
        <taxon>Actinomycetota</taxon>
        <taxon>Actinomycetes</taxon>
        <taxon>Pseudonocardiales</taxon>
        <taxon>Pseudonocardiaceae</taxon>
        <taxon>Saccharopolyspora</taxon>
    </lineage>
</organism>
<gene>
    <name evidence="6" type="ORF">E1288_00825</name>
</gene>
<accession>A0A4R4ZF79</accession>
<evidence type="ECO:0000259" key="5">
    <source>
        <dbReference type="PROSITE" id="PS01124"/>
    </source>
</evidence>
<evidence type="ECO:0000256" key="1">
    <source>
        <dbReference type="ARBA" id="ARBA00023015"/>
    </source>
</evidence>
<dbReference type="SUPFAM" id="SSF46689">
    <property type="entry name" value="Homeodomain-like"/>
    <property type="match status" value="2"/>
</dbReference>
<dbReference type="PROSITE" id="PS01124">
    <property type="entry name" value="HTH_ARAC_FAMILY_2"/>
    <property type="match status" value="1"/>
</dbReference>
<feature type="domain" description="HTH araC/xylS-type" evidence="5">
    <location>
        <begin position="321"/>
        <end position="417"/>
    </location>
</feature>
<dbReference type="GO" id="GO:0003700">
    <property type="term" value="F:DNA-binding transcription factor activity"/>
    <property type="evidence" value="ECO:0007669"/>
    <property type="project" value="InterPro"/>
</dbReference>